<proteinExistence type="predicted"/>
<evidence type="ECO:0000313" key="1">
    <source>
        <dbReference type="EMBL" id="KAI5671248.1"/>
    </source>
</evidence>
<gene>
    <name evidence="1" type="ORF">M9H77_11612</name>
</gene>
<name>A0ACC0BF55_CATRO</name>
<comment type="caution">
    <text evidence="1">The sequence shown here is derived from an EMBL/GenBank/DDBJ whole genome shotgun (WGS) entry which is preliminary data.</text>
</comment>
<reference evidence="2" key="1">
    <citation type="journal article" date="2023" name="Nat. Plants">
        <title>Single-cell RNA sequencing provides a high-resolution roadmap for understanding the multicellular compartmentation of specialized metabolism.</title>
        <authorList>
            <person name="Sun S."/>
            <person name="Shen X."/>
            <person name="Li Y."/>
            <person name="Li Y."/>
            <person name="Wang S."/>
            <person name="Li R."/>
            <person name="Zhang H."/>
            <person name="Shen G."/>
            <person name="Guo B."/>
            <person name="Wei J."/>
            <person name="Xu J."/>
            <person name="St-Pierre B."/>
            <person name="Chen S."/>
            <person name="Sun C."/>
        </authorList>
    </citation>
    <scope>NUCLEOTIDE SEQUENCE [LARGE SCALE GENOMIC DNA]</scope>
</reference>
<protein>
    <submittedName>
        <fullName evidence="1">Uncharacterized protein</fullName>
    </submittedName>
</protein>
<evidence type="ECO:0000313" key="2">
    <source>
        <dbReference type="Proteomes" id="UP001060085"/>
    </source>
</evidence>
<accession>A0ACC0BF55</accession>
<dbReference type="EMBL" id="CM044703">
    <property type="protein sequence ID" value="KAI5671248.1"/>
    <property type="molecule type" value="Genomic_DNA"/>
</dbReference>
<organism evidence="1 2">
    <name type="scientific">Catharanthus roseus</name>
    <name type="common">Madagascar periwinkle</name>
    <name type="synonym">Vinca rosea</name>
    <dbReference type="NCBI Taxonomy" id="4058"/>
    <lineage>
        <taxon>Eukaryota</taxon>
        <taxon>Viridiplantae</taxon>
        <taxon>Streptophyta</taxon>
        <taxon>Embryophyta</taxon>
        <taxon>Tracheophyta</taxon>
        <taxon>Spermatophyta</taxon>
        <taxon>Magnoliopsida</taxon>
        <taxon>eudicotyledons</taxon>
        <taxon>Gunneridae</taxon>
        <taxon>Pentapetalae</taxon>
        <taxon>asterids</taxon>
        <taxon>lamiids</taxon>
        <taxon>Gentianales</taxon>
        <taxon>Apocynaceae</taxon>
        <taxon>Rauvolfioideae</taxon>
        <taxon>Vinceae</taxon>
        <taxon>Catharanthinae</taxon>
        <taxon>Catharanthus</taxon>
    </lineage>
</organism>
<dbReference type="Proteomes" id="UP001060085">
    <property type="component" value="Linkage Group LG03"/>
</dbReference>
<keyword evidence="2" id="KW-1185">Reference proteome</keyword>
<sequence>MANLITITFVFCVAAILTLPFGHGDPESVEKWFEKLPHTREKLTQIHFYLHDVVSGNNPTAVQVAHRNVTPALPTTFGSLVVIDDPLTVGPKPDSEFIGRAQGIYSSASQGEVGLLMAITYVFTNGKYYNGSTLSVLAHNPILHKSREMPIVGGTGVFRLARGIATAKTYFFNTTSLDAVVEYNLVVMHY</sequence>